<dbReference type="GO" id="GO:0016491">
    <property type="term" value="F:oxidoreductase activity"/>
    <property type="evidence" value="ECO:0007669"/>
    <property type="project" value="UniProtKB-KW"/>
</dbReference>
<gene>
    <name evidence="3" type="ORF">CNE99_09920</name>
</gene>
<evidence type="ECO:0008006" key="5">
    <source>
        <dbReference type="Google" id="ProtNLM"/>
    </source>
</evidence>
<dbReference type="SUPFAM" id="SSF51735">
    <property type="entry name" value="NAD(P)-binding Rossmann-fold domains"/>
    <property type="match status" value="1"/>
</dbReference>
<dbReference type="PANTHER" id="PTHR45024">
    <property type="entry name" value="DEHYDROGENASES, SHORT CHAIN"/>
    <property type="match status" value="1"/>
</dbReference>
<accession>A0A2A5WIN9</accession>
<dbReference type="PRINTS" id="PR00081">
    <property type="entry name" value="GDHRDH"/>
</dbReference>
<dbReference type="PANTHER" id="PTHR45024:SF2">
    <property type="entry name" value="SCP2 DOMAIN-CONTAINING PROTEIN"/>
    <property type="match status" value="1"/>
</dbReference>
<reference evidence="3 4" key="1">
    <citation type="submission" date="2017-08" db="EMBL/GenBank/DDBJ databases">
        <title>Fine stratification of microbial communities through a metagenomic profile of the photic zone.</title>
        <authorList>
            <person name="Haro-Moreno J.M."/>
            <person name="Lopez-Perez M."/>
            <person name="De La Torre J."/>
            <person name="Picazo A."/>
            <person name="Camacho A."/>
            <person name="Rodriguez-Valera F."/>
        </authorList>
    </citation>
    <scope>NUCLEOTIDE SEQUENCE [LARGE SCALE GENOMIC DNA]</scope>
    <source>
        <strain evidence="3">MED-G24</strain>
    </source>
</reference>
<organism evidence="3 4">
    <name type="scientific">OM182 bacterium MED-G24</name>
    <dbReference type="NCBI Taxonomy" id="1986255"/>
    <lineage>
        <taxon>Bacteria</taxon>
        <taxon>Pseudomonadati</taxon>
        <taxon>Pseudomonadota</taxon>
        <taxon>Gammaproteobacteria</taxon>
        <taxon>OMG group</taxon>
        <taxon>OM182 clade</taxon>
    </lineage>
</organism>
<dbReference type="AlphaFoldDB" id="A0A2A5WIN9"/>
<evidence type="ECO:0000313" key="4">
    <source>
        <dbReference type="Proteomes" id="UP000219327"/>
    </source>
</evidence>
<keyword evidence="2" id="KW-0560">Oxidoreductase</keyword>
<protein>
    <recommendedName>
        <fullName evidence="5">3-hydroxyacyl-CoA dehydrogenase</fullName>
    </recommendedName>
</protein>
<dbReference type="Proteomes" id="UP000219327">
    <property type="component" value="Unassembled WGS sequence"/>
</dbReference>
<sequence>MNRDLDGKVVIVTGAGRGLGRSHALEFARGGARVLVNDLGVAVDGTGSSNTAQSVVADGGVAVANTGSVAIEQEARGIIDTALQAFGTVNIVIKNAGILRDKTFANGAMDNFRAVLDVHLMEDDQFNTFE</sequence>
<evidence type="ECO:0000313" key="3">
    <source>
        <dbReference type="EMBL" id="PDH36272.1"/>
    </source>
</evidence>
<comment type="similarity">
    <text evidence="1">Belongs to the short-chain dehydrogenases/reductases (SDR) family.</text>
</comment>
<dbReference type="InterPro" id="IPR051687">
    <property type="entry name" value="Peroxisomal_Beta-Oxidation"/>
</dbReference>
<comment type="caution">
    <text evidence="3">The sequence shown here is derived from an EMBL/GenBank/DDBJ whole genome shotgun (WGS) entry which is preliminary data.</text>
</comment>
<evidence type="ECO:0000256" key="1">
    <source>
        <dbReference type="ARBA" id="ARBA00006484"/>
    </source>
</evidence>
<dbReference type="EMBL" id="NTKD01000071">
    <property type="protein sequence ID" value="PDH36272.1"/>
    <property type="molecule type" value="Genomic_DNA"/>
</dbReference>
<dbReference type="InterPro" id="IPR036291">
    <property type="entry name" value="NAD(P)-bd_dom_sf"/>
</dbReference>
<evidence type="ECO:0000256" key="2">
    <source>
        <dbReference type="ARBA" id="ARBA00023002"/>
    </source>
</evidence>
<proteinExistence type="inferred from homology"/>
<dbReference type="Gene3D" id="3.40.50.720">
    <property type="entry name" value="NAD(P)-binding Rossmann-like Domain"/>
    <property type="match status" value="1"/>
</dbReference>
<dbReference type="InterPro" id="IPR002347">
    <property type="entry name" value="SDR_fam"/>
</dbReference>
<name>A0A2A5WIN9_9GAMM</name>
<dbReference type="Pfam" id="PF00106">
    <property type="entry name" value="adh_short"/>
    <property type="match status" value="1"/>
</dbReference>